<feature type="region of interest" description="Disordered" evidence="3">
    <location>
        <begin position="485"/>
        <end position="541"/>
    </location>
</feature>
<feature type="domain" description="ODAD1 central coiled coil region" evidence="4">
    <location>
        <begin position="135"/>
        <end position="404"/>
    </location>
</feature>
<dbReference type="PANTHER" id="PTHR46518">
    <property type="entry name" value="COILED-COIL DOMAIN-CONTAINING PROTEIN 151"/>
    <property type="match status" value="1"/>
</dbReference>
<name>A0A507BYV4_9FUNG</name>
<dbReference type="Proteomes" id="UP000319731">
    <property type="component" value="Unassembled WGS sequence"/>
</dbReference>
<dbReference type="GO" id="GO:0003341">
    <property type="term" value="P:cilium movement"/>
    <property type="evidence" value="ECO:0007669"/>
    <property type="project" value="InterPro"/>
</dbReference>
<protein>
    <recommendedName>
        <fullName evidence="4">ODAD1 central coiled coil region domain-containing protein</fullName>
    </recommendedName>
</protein>
<dbReference type="GeneID" id="42005550"/>
<feature type="coiled-coil region" evidence="2">
    <location>
        <begin position="93"/>
        <end position="157"/>
    </location>
</feature>
<organism evidence="5 6">
    <name type="scientific">Synchytrium microbalum</name>
    <dbReference type="NCBI Taxonomy" id="1806994"/>
    <lineage>
        <taxon>Eukaryota</taxon>
        <taxon>Fungi</taxon>
        <taxon>Fungi incertae sedis</taxon>
        <taxon>Chytridiomycota</taxon>
        <taxon>Chytridiomycota incertae sedis</taxon>
        <taxon>Chytridiomycetes</taxon>
        <taxon>Synchytriales</taxon>
        <taxon>Synchytriaceae</taxon>
        <taxon>Synchytrium</taxon>
    </lineage>
</organism>
<feature type="compositionally biased region" description="Acidic residues" evidence="3">
    <location>
        <begin position="485"/>
        <end position="501"/>
    </location>
</feature>
<gene>
    <name evidence="5" type="ORF">SmJEL517_g04325</name>
</gene>
<evidence type="ECO:0000313" key="6">
    <source>
        <dbReference type="Proteomes" id="UP000319731"/>
    </source>
</evidence>
<feature type="compositionally biased region" description="Basic residues" evidence="3">
    <location>
        <begin position="521"/>
        <end position="533"/>
    </location>
</feature>
<dbReference type="PANTHER" id="PTHR46518:SF1">
    <property type="entry name" value="OUTER DYNEIN ARM-DOCKING COMPLEX SUBUNIT 3"/>
    <property type="match status" value="1"/>
</dbReference>
<feature type="coiled-coil region" evidence="2">
    <location>
        <begin position="6"/>
        <end position="58"/>
    </location>
</feature>
<keyword evidence="6" id="KW-1185">Reference proteome</keyword>
<dbReference type="RefSeq" id="XP_031023790.1">
    <property type="nucleotide sequence ID" value="XM_031170253.1"/>
</dbReference>
<dbReference type="GO" id="GO:0036064">
    <property type="term" value="C:ciliary basal body"/>
    <property type="evidence" value="ECO:0007669"/>
    <property type="project" value="TreeGrafter"/>
</dbReference>
<feature type="coiled-coil region" evidence="2">
    <location>
        <begin position="200"/>
        <end position="227"/>
    </location>
</feature>
<reference evidence="5 6" key="1">
    <citation type="journal article" date="2019" name="Sci. Rep.">
        <title>Comparative genomics of chytrid fungi reveal insights into the obligate biotrophic and pathogenic lifestyle of Synchytrium endobioticum.</title>
        <authorList>
            <person name="van de Vossenberg B.T.L.H."/>
            <person name="Warris S."/>
            <person name="Nguyen H.D.T."/>
            <person name="van Gent-Pelzer M.P.E."/>
            <person name="Joly D.L."/>
            <person name="van de Geest H.C."/>
            <person name="Bonants P.J.M."/>
            <person name="Smith D.S."/>
            <person name="Levesque C.A."/>
            <person name="van der Lee T.A.J."/>
        </authorList>
    </citation>
    <scope>NUCLEOTIDE SEQUENCE [LARGE SCALE GENOMIC DNA]</scope>
    <source>
        <strain evidence="5 6">JEL517</strain>
    </source>
</reference>
<evidence type="ECO:0000256" key="2">
    <source>
        <dbReference type="SAM" id="Coils"/>
    </source>
</evidence>
<dbReference type="GO" id="GO:0036158">
    <property type="term" value="P:outer dynein arm assembly"/>
    <property type="evidence" value="ECO:0007669"/>
    <property type="project" value="InterPro"/>
</dbReference>
<evidence type="ECO:0000313" key="5">
    <source>
        <dbReference type="EMBL" id="TPX32612.1"/>
    </source>
</evidence>
<dbReference type="AlphaFoldDB" id="A0A507BYV4"/>
<accession>A0A507BYV4</accession>
<dbReference type="GO" id="GO:0097542">
    <property type="term" value="C:ciliary tip"/>
    <property type="evidence" value="ECO:0007669"/>
    <property type="project" value="TreeGrafter"/>
</dbReference>
<dbReference type="InterPro" id="IPR033192">
    <property type="entry name" value="ODAD3"/>
</dbReference>
<dbReference type="OrthoDB" id="10255247at2759"/>
<dbReference type="STRING" id="1806994.A0A507BYV4"/>
<keyword evidence="1 2" id="KW-0175">Coiled coil</keyword>
<evidence type="ECO:0000256" key="1">
    <source>
        <dbReference type="ARBA" id="ARBA00023054"/>
    </source>
</evidence>
<feature type="coiled-coil region" evidence="2">
    <location>
        <begin position="322"/>
        <end position="349"/>
    </location>
</feature>
<proteinExistence type="predicted"/>
<comment type="caution">
    <text evidence="5">The sequence shown here is derived from an EMBL/GenBank/DDBJ whole genome shotgun (WGS) entry which is preliminary data.</text>
</comment>
<sequence>MRLEAKAGLDEELQDLKLRFELLEGDRKAYYETSQWAIRQNKDEIGKLRTQNKDLADQIAKIKKHELDSASSRVSTDALEKFEHKICEVQKKYDDMQAEARNKEERLREMGDQLDLFRREAEMVKSNVQDSPAAKEIRTLENRLDKATIKYNEAQSIRKTYEQITRKLQDERLTFDKQIEGFERTLRAKRHDASDLEAMSRDANHAKEVAKAELARFEAQINEERKQREKDLTFRKEMVKHQMELADKLNITSMQMEDPTAESALPSSESKPTRDDTLEQAALEFEHTLRVIQEATGASDISEVSARFQAQQETKSHLISLQRKAESRVDSLKQEHKEAIKELGELKYSGESRTAQSAAVVADFEGHLSVAEVKCGETRGRYERLSRLLNDARSGTQHLCDKLEGIQMAEKTPMPAVSDDTVASVLEVCVAKLETLISSLQQRDIPDPATVASQVAGEPVGILQVGQSGLPPYNTRVKLRPLEFEPESAEDEDENDDDFAEVPDRETLKKHTAQLLASRSKGAKAPKKSRKGKKDGDDDEE</sequence>
<dbReference type="InterPro" id="IPR049258">
    <property type="entry name" value="ODAD1_CC"/>
</dbReference>
<dbReference type="GO" id="GO:0035253">
    <property type="term" value="C:ciliary rootlet"/>
    <property type="evidence" value="ECO:0007669"/>
    <property type="project" value="TreeGrafter"/>
</dbReference>
<evidence type="ECO:0000259" key="4">
    <source>
        <dbReference type="Pfam" id="PF21773"/>
    </source>
</evidence>
<evidence type="ECO:0000256" key="3">
    <source>
        <dbReference type="SAM" id="MobiDB-lite"/>
    </source>
</evidence>
<dbReference type="Pfam" id="PF21773">
    <property type="entry name" value="ODAD1_CC"/>
    <property type="match status" value="1"/>
</dbReference>
<dbReference type="EMBL" id="QEAO01000028">
    <property type="protein sequence ID" value="TPX32612.1"/>
    <property type="molecule type" value="Genomic_DNA"/>
</dbReference>